<protein>
    <recommendedName>
        <fullName evidence="6">P21-activated protein kinase-interacting protein 1-like</fullName>
    </recommendedName>
</protein>
<name>A0A9P0AT70_BRAAE</name>
<organism evidence="4 5">
    <name type="scientific">Brassicogethes aeneus</name>
    <name type="common">Rape pollen beetle</name>
    <name type="synonym">Meligethes aeneus</name>
    <dbReference type="NCBI Taxonomy" id="1431903"/>
    <lineage>
        <taxon>Eukaryota</taxon>
        <taxon>Metazoa</taxon>
        <taxon>Ecdysozoa</taxon>
        <taxon>Arthropoda</taxon>
        <taxon>Hexapoda</taxon>
        <taxon>Insecta</taxon>
        <taxon>Pterygota</taxon>
        <taxon>Neoptera</taxon>
        <taxon>Endopterygota</taxon>
        <taxon>Coleoptera</taxon>
        <taxon>Polyphaga</taxon>
        <taxon>Cucujiformia</taxon>
        <taxon>Nitidulidae</taxon>
        <taxon>Meligethinae</taxon>
        <taxon>Brassicogethes</taxon>
    </lineage>
</organism>
<dbReference type="Pfam" id="PF00400">
    <property type="entry name" value="WD40"/>
    <property type="match status" value="4"/>
</dbReference>
<dbReference type="InterPro" id="IPR015943">
    <property type="entry name" value="WD40/YVTN_repeat-like_dom_sf"/>
</dbReference>
<dbReference type="InterPro" id="IPR036322">
    <property type="entry name" value="WD40_repeat_dom_sf"/>
</dbReference>
<dbReference type="SMART" id="SM00320">
    <property type="entry name" value="WD40"/>
    <property type="match status" value="5"/>
</dbReference>
<dbReference type="Gene3D" id="2.130.10.10">
    <property type="entry name" value="YVTN repeat-like/Quinoprotein amine dehydrogenase"/>
    <property type="match status" value="2"/>
</dbReference>
<feature type="repeat" description="WD" evidence="2">
    <location>
        <begin position="76"/>
        <end position="106"/>
    </location>
</feature>
<dbReference type="AlphaFoldDB" id="A0A9P0AT70"/>
<evidence type="ECO:0000256" key="2">
    <source>
        <dbReference type="PROSITE-ProRule" id="PRU00221"/>
    </source>
</evidence>
<evidence type="ECO:0000313" key="4">
    <source>
        <dbReference type="EMBL" id="CAH0547629.1"/>
    </source>
</evidence>
<dbReference type="InterPro" id="IPR001680">
    <property type="entry name" value="WD40_rpt"/>
</dbReference>
<dbReference type="PANTHER" id="PTHR44675">
    <property type="entry name" value="PAK1 INTERACTING PROTEIN 1"/>
    <property type="match status" value="1"/>
</dbReference>
<proteinExistence type="predicted"/>
<dbReference type="OrthoDB" id="308449at2759"/>
<dbReference type="Proteomes" id="UP001154078">
    <property type="component" value="Chromosome 1"/>
</dbReference>
<accession>A0A9P0AT70</accession>
<dbReference type="PANTHER" id="PTHR44675:SF1">
    <property type="entry name" value="P21-ACTIVATED PROTEIN KINASE-INTERACTING PROTEIN 1"/>
    <property type="match status" value="1"/>
</dbReference>
<evidence type="ECO:0000256" key="3">
    <source>
        <dbReference type="SAM" id="MobiDB-lite"/>
    </source>
</evidence>
<feature type="compositionally biased region" description="Basic residues" evidence="3">
    <location>
        <begin position="372"/>
        <end position="381"/>
    </location>
</feature>
<reference evidence="4" key="1">
    <citation type="submission" date="2021-12" db="EMBL/GenBank/DDBJ databases">
        <authorList>
            <person name="King R."/>
        </authorList>
    </citation>
    <scope>NUCLEOTIDE SEQUENCE</scope>
</reference>
<feature type="region of interest" description="Disordered" evidence="3">
    <location>
        <begin position="337"/>
        <end position="381"/>
    </location>
</feature>
<gene>
    <name evidence="4" type="ORF">MELIAE_LOCUS1585</name>
</gene>
<dbReference type="EMBL" id="OV121132">
    <property type="protein sequence ID" value="CAH0547629.1"/>
    <property type="molecule type" value="Genomic_DNA"/>
</dbReference>
<sequence length="381" mass="42688">MSKQANFEVIVGTYEEYLLGYNFIAKSSEIIQSFAAHDHSSSVRSLAHAGNFLASGGADDRIFIYDLKVRKEHCMLTHHNSTVTCLQFTENHSHILSGSNDGVLAIVRTGNWQLEKIWEKPHNGAAILDIAVHSSGKLALTLGSDCSLRTWNLVKGRQAYIINLMNKSKEAKSLEKIAWGPDGIHFVLYGGKNTEVWSIESGGIIKSIEHETKVCTCIWGSDKDIIVGLEDGNIVICTFDTVKLNKIKAHESRVKCVVAFKEFYVSGSSTGEIKVWNKEFEELAKHETGCRITCLCIVPKLKTKVEEPAKEIEPKKVVAPQQKPRTKVIVEIEESDEEIVEKPTKKNKRKSNNGEKTEKLKKKKTQIEEQPKKKKGKVKKT</sequence>
<comment type="function">
    <text evidence="1">Negatively regulates the PAK1 kinase. PAK1 is a member of the PAK kinase family, which has been shown to play a positive role in the regulation of signaling pathways involving MAPK8 and RELA. PAK1 exists as an inactive homodimer, which is activated by binding of small GTPases such as CDC42 to an N-terminal regulatory domain. PAK1IP1 also binds to the N-terminus of PAK1, and inhibits the specific activation of PAK1 by CDC42. May be involved in ribosomal large subunit assembly.</text>
</comment>
<keyword evidence="5" id="KW-1185">Reference proteome</keyword>
<dbReference type="InterPro" id="IPR051959">
    <property type="entry name" value="PAK1-Kinase_Regulator"/>
</dbReference>
<dbReference type="PROSITE" id="PS50082">
    <property type="entry name" value="WD_REPEATS_2"/>
    <property type="match status" value="1"/>
</dbReference>
<keyword evidence="2" id="KW-0853">WD repeat</keyword>
<dbReference type="SUPFAM" id="SSF50978">
    <property type="entry name" value="WD40 repeat-like"/>
    <property type="match status" value="1"/>
</dbReference>
<evidence type="ECO:0008006" key="6">
    <source>
        <dbReference type="Google" id="ProtNLM"/>
    </source>
</evidence>
<evidence type="ECO:0000313" key="5">
    <source>
        <dbReference type="Proteomes" id="UP001154078"/>
    </source>
</evidence>
<evidence type="ECO:0000256" key="1">
    <source>
        <dbReference type="ARBA" id="ARBA00045213"/>
    </source>
</evidence>